<accession>A0A1H1RSQ1</accession>
<comment type="similarity">
    <text evidence="1">Belongs to the bacterial solute-binding protein 1 family.</text>
</comment>
<dbReference type="Proteomes" id="UP000199103">
    <property type="component" value="Chromosome I"/>
</dbReference>
<dbReference type="STRING" id="630515.SAMN04489812_1735"/>
<dbReference type="EMBL" id="LT629772">
    <property type="protein sequence ID" value="SDS38049.1"/>
    <property type="molecule type" value="Genomic_DNA"/>
</dbReference>
<dbReference type="GO" id="GO:0042956">
    <property type="term" value="P:maltodextrin transmembrane transport"/>
    <property type="evidence" value="ECO:0007669"/>
    <property type="project" value="TreeGrafter"/>
</dbReference>
<sequence>MSIPRSTDLTRRRLLSIGTLTAGGLALTGCVSANSGAGAGSKPSAGGLKSSGAPSGEITIVDDNTNLVFKKSTIAAFEKATGVKVRSYSQGNFNDLHDRYATLFAAQDSSVDVVMTWAGWSAEFGQAGWLEELDRTVVPDNLIKPALDSVSWQDKLYGLPKFSSVQTMFWNKTMFADAGVDPDTAPQDWNSFLKAAKKLTRGDHFGYACDIGNPAGAYQNFLRMLLLNGGTMYDSDYRPIFNSEQGVQALSYFVDLLHKHKVMDPASLQITNASDLSDLFAKGSTGVVFNWPSQWSTAIAETSRLDPTTVGNGLIPGISVRSASIDGSEGFAINKYSKNKQAALAWLQFVATGKVQRKIVADEGWFPVTDDVLTDPASVKALPVLTTYQQSTKYATKRFGVPWSNELDQLMSVQVSNAMNRKTTPKQALDDAVKQTQKLVTKYLKK</sequence>
<name>A0A1H1RSQ1_9ACTN</name>
<evidence type="ECO:0000256" key="1">
    <source>
        <dbReference type="ARBA" id="ARBA00008520"/>
    </source>
</evidence>
<keyword evidence="3" id="KW-0732">Signal</keyword>
<dbReference type="Pfam" id="PF01547">
    <property type="entry name" value="SBP_bac_1"/>
    <property type="match status" value="1"/>
</dbReference>
<keyword evidence="2" id="KW-0813">Transport</keyword>
<evidence type="ECO:0000256" key="2">
    <source>
        <dbReference type="ARBA" id="ARBA00022448"/>
    </source>
</evidence>
<dbReference type="InterPro" id="IPR006311">
    <property type="entry name" value="TAT_signal"/>
</dbReference>
<protein>
    <submittedName>
        <fullName evidence="4">Multiple sugar transport system substrate-binding protein</fullName>
    </submittedName>
</protein>
<evidence type="ECO:0000256" key="3">
    <source>
        <dbReference type="ARBA" id="ARBA00022729"/>
    </source>
</evidence>
<dbReference type="GO" id="GO:0015768">
    <property type="term" value="P:maltose transport"/>
    <property type="evidence" value="ECO:0007669"/>
    <property type="project" value="TreeGrafter"/>
</dbReference>
<evidence type="ECO:0000313" key="4">
    <source>
        <dbReference type="EMBL" id="SDS38049.1"/>
    </source>
</evidence>
<dbReference type="PANTHER" id="PTHR30061">
    <property type="entry name" value="MALTOSE-BINDING PERIPLASMIC PROTEIN"/>
    <property type="match status" value="1"/>
</dbReference>
<keyword evidence="4" id="KW-0762">Sugar transport</keyword>
<evidence type="ECO:0000313" key="5">
    <source>
        <dbReference type="Proteomes" id="UP000199103"/>
    </source>
</evidence>
<keyword evidence="5" id="KW-1185">Reference proteome</keyword>
<dbReference type="AlphaFoldDB" id="A0A1H1RSQ1"/>
<dbReference type="PANTHER" id="PTHR30061:SF50">
    <property type="entry name" value="MALTOSE_MALTODEXTRIN-BINDING PERIPLASMIC PROTEIN"/>
    <property type="match status" value="1"/>
</dbReference>
<gene>
    <name evidence="4" type="ORF">SAMN04489812_1735</name>
</gene>
<dbReference type="SUPFAM" id="SSF53850">
    <property type="entry name" value="Periplasmic binding protein-like II"/>
    <property type="match status" value="1"/>
</dbReference>
<dbReference type="InterPro" id="IPR006059">
    <property type="entry name" value="SBP"/>
</dbReference>
<dbReference type="RefSeq" id="WP_091523008.1">
    <property type="nucleotide sequence ID" value="NZ_LT629772.1"/>
</dbReference>
<reference evidence="4 5" key="1">
    <citation type="submission" date="2016-10" db="EMBL/GenBank/DDBJ databases">
        <authorList>
            <person name="de Groot N.N."/>
        </authorList>
    </citation>
    <scope>NUCLEOTIDE SEQUENCE [LARGE SCALE GENOMIC DNA]</scope>
    <source>
        <strain evidence="4 5">DSM 21800</strain>
    </source>
</reference>
<dbReference type="PROSITE" id="PS51257">
    <property type="entry name" value="PROKAR_LIPOPROTEIN"/>
    <property type="match status" value="1"/>
</dbReference>
<organism evidence="4 5">
    <name type="scientific">Microlunatus soli</name>
    <dbReference type="NCBI Taxonomy" id="630515"/>
    <lineage>
        <taxon>Bacteria</taxon>
        <taxon>Bacillati</taxon>
        <taxon>Actinomycetota</taxon>
        <taxon>Actinomycetes</taxon>
        <taxon>Propionibacteriales</taxon>
        <taxon>Propionibacteriaceae</taxon>
        <taxon>Microlunatus</taxon>
    </lineage>
</organism>
<dbReference type="PROSITE" id="PS51318">
    <property type="entry name" value="TAT"/>
    <property type="match status" value="1"/>
</dbReference>
<dbReference type="OrthoDB" id="9770625at2"/>
<proteinExistence type="inferred from homology"/>
<dbReference type="Gene3D" id="3.40.190.10">
    <property type="entry name" value="Periplasmic binding protein-like II"/>
    <property type="match status" value="2"/>
</dbReference>
<dbReference type="GO" id="GO:0055052">
    <property type="term" value="C:ATP-binding cassette (ABC) transporter complex, substrate-binding subunit-containing"/>
    <property type="evidence" value="ECO:0007669"/>
    <property type="project" value="TreeGrafter"/>
</dbReference>
<dbReference type="GO" id="GO:1901982">
    <property type="term" value="F:maltose binding"/>
    <property type="evidence" value="ECO:0007669"/>
    <property type="project" value="TreeGrafter"/>
</dbReference>